<evidence type="ECO:0000313" key="2">
    <source>
        <dbReference type="Proteomes" id="UP000192980"/>
    </source>
</evidence>
<dbReference type="OrthoDB" id="9939071at2"/>
<dbReference type="Proteomes" id="UP000192980">
    <property type="component" value="Unassembled WGS sequence"/>
</dbReference>
<dbReference type="AlphaFoldDB" id="A0A1X7JW35"/>
<protein>
    <submittedName>
        <fullName evidence="1">Uncharacterized protein</fullName>
    </submittedName>
</protein>
<sequence>MRNITTTPIKPIQAPSIASKIEELEQSIKSLKAVIETLCELPDYLVAEEYNAEVFDTICELQTVIFFLKKSQLSKAA</sequence>
<accession>A0A1X7JW35</accession>
<name>A0A1X7JW35_9SPHI</name>
<gene>
    <name evidence="1" type="ORF">SAMN05660862_2223</name>
</gene>
<reference evidence="1 2" key="1">
    <citation type="submission" date="2017-04" db="EMBL/GenBank/DDBJ databases">
        <authorList>
            <person name="Afonso C.L."/>
            <person name="Miller P.J."/>
            <person name="Scott M.A."/>
            <person name="Spackman E."/>
            <person name="Goraichik I."/>
            <person name="Dimitrov K.M."/>
            <person name="Suarez D.L."/>
            <person name="Swayne D.E."/>
        </authorList>
    </citation>
    <scope>NUCLEOTIDE SEQUENCE [LARGE SCALE GENOMIC DNA]</scope>
    <source>
        <strain evidence="1 2">DSM 22418</strain>
    </source>
</reference>
<organism evidence="1 2">
    <name type="scientific">Sphingobacterium psychroaquaticum</name>
    <dbReference type="NCBI Taxonomy" id="561061"/>
    <lineage>
        <taxon>Bacteria</taxon>
        <taxon>Pseudomonadati</taxon>
        <taxon>Bacteroidota</taxon>
        <taxon>Sphingobacteriia</taxon>
        <taxon>Sphingobacteriales</taxon>
        <taxon>Sphingobacteriaceae</taxon>
        <taxon>Sphingobacterium</taxon>
    </lineage>
</organism>
<dbReference type="RefSeq" id="WP_085472943.1">
    <property type="nucleotide sequence ID" value="NZ_FXAU01000003.1"/>
</dbReference>
<dbReference type="EMBL" id="FXAU01000003">
    <property type="protein sequence ID" value="SMG31932.1"/>
    <property type="molecule type" value="Genomic_DNA"/>
</dbReference>
<evidence type="ECO:0000313" key="1">
    <source>
        <dbReference type="EMBL" id="SMG31932.1"/>
    </source>
</evidence>
<proteinExistence type="predicted"/>
<dbReference type="STRING" id="561061.SAMN05660862_2223"/>
<keyword evidence="2" id="KW-1185">Reference proteome</keyword>